<organism evidence="2 3">
    <name type="scientific">Xylella fastidiosa subsp. sandyi Ann-1</name>
    <dbReference type="NCBI Taxonomy" id="155920"/>
    <lineage>
        <taxon>Bacteria</taxon>
        <taxon>Pseudomonadati</taxon>
        <taxon>Pseudomonadota</taxon>
        <taxon>Gammaproteobacteria</taxon>
        <taxon>Lysobacterales</taxon>
        <taxon>Lysobacteraceae</taxon>
        <taxon>Xylella</taxon>
    </lineage>
</organism>
<evidence type="ECO:0000313" key="3">
    <source>
        <dbReference type="Proteomes" id="UP000027215"/>
    </source>
</evidence>
<sequence>MRCDDNGQHIGTEHPTHERKNPMFPITVTITDQAQLNAVLAVLNPPRSTSSPAQPVFDDTPRSDSAPSPPPAAPPPPTDTTPRTANDAPRTAEPSVTEVTTEPAPALTYLDVAKALTRLSKDFKRGYADDILKSFGVTGLSQIPPELYPTLMERISGWYEAHERGLPLDGET</sequence>
<feature type="compositionally biased region" description="Basic and acidic residues" evidence="1">
    <location>
        <begin position="1"/>
        <end position="21"/>
    </location>
</feature>
<evidence type="ECO:0000313" key="2">
    <source>
        <dbReference type="EMBL" id="AIC11204.1"/>
    </source>
</evidence>
<feature type="region of interest" description="Disordered" evidence="1">
    <location>
        <begin position="1"/>
        <end position="22"/>
    </location>
</feature>
<feature type="compositionally biased region" description="Pro residues" evidence="1">
    <location>
        <begin position="67"/>
        <end position="79"/>
    </location>
</feature>
<proteinExistence type="predicted"/>
<feature type="region of interest" description="Disordered" evidence="1">
    <location>
        <begin position="45"/>
        <end position="105"/>
    </location>
</feature>
<feature type="compositionally biased region" description="Low complexity" evidence="1">
    <location>
        <begin position="80"/>
        <end position="89"/>
    </location>
</feature>
<protein>
    <submittedName>
        <fullName evidence="2">Uncharacterized protein</fullName>
    </submittedName>
</protein>
<gene>
    <name evidence="2" type="ORF">D934_06200</name>
</gene>
<dbReference type="Proteomes" id="UP000027215">
    <property type="component" value="Chromosome"/>
</dbReference>
<dbReference type="AlphaFoldDB" id="A0A060H341"/>
<reference evidence="2 3" key="1">
    <citation type="submission" date="2013-08" db="EMBL/GenBank/DDBJ databases">
        <authorList>
            <person name="Stouthamer R."/>
            <person name="Nunney L."/>
        </authorList>
    </citation>
    <scope>NUCLEOTIDE SEQUENCE [LARGE SCALE GENOMIC DNA]</scope>
    <source>
        <strain evidence="3">ann-1</strain>
    </source>
</reference>
<accession>A0A060H341</accession>
<dbReference type="EMBL" id="CP006696">
    <property type="protein sequence ID" value="AIC11204.1"/>
    <property type="molecule type" value="Genomic_DNA"/>
</dbReference>
<dbReference type="PATRIC" id="fig|155920.8.peg.1456"/>
<evidence type="ECO:0000256" key="1">
    <source>
        <dbReference type="SAM" id="MobiDB-lite"/>
    </source>
</evidence>
<name>A0A060H341_XYLFS</name>
<dbReference type="HOGENOM" id="CLU_1805447_0_0_6"/>
<dbReference type="KEGG" id="xfs:D934_06200"/>
<dbReference type="RefSeq" id="WP_020852576.1">
    <property type="nucleotide sequence ID" value="NZ_CP006696.1"/>
</dbReference>